<gene>
    <name evidence="1" type="ORF">ZRA01_06680</name>
</gene>
<accession>A0A4Y4CNT1</accession>
<dbReference type="RefSeq" id="WP_141349341.1">
    <property type="nucleotide sequence ID" value="NZ_BJNV01000007.1"/>
</dbReference>
<evidence type="ECO:0008006" key="3">
    <source>
        <dbReference type="Google" id="ProtNLM"/>
    </source>
</evidence>
<name>A0A4Y4CNT1_ZOORA</name>
<comment type="caution">
    <text evidence="1">The sequence shown here is derived from an EMBL/GenBank/DDBJ whole genome shotgun (WGS) entry which is preliminary data.</text>
</comment>
<dbReference type="Proteomes" id="UP000318422">
    <property type="component" value="Unassembled WGS sequence"/>
</dbReference>
<dbReference type="InterPro" id="IPR012933">
    <property type="entry name" value="HicA_mRNA_interferase"/>
</dbReference>
<keyword evidence="2" id="KW-1185">Reference proteome</keyword>
<evidence type="ECO:0000313" key="1">
    <source>
        <dbReference type="EMBL" id="GEC94595.1"/>
    </source>
</evidence>
<dbReference type="EMBL" id="BJNV01000007">
    <property type="protein sequence ID" value="GEC94595.1"/>
    <property type="molecule type" value="Genomic_DNA"/>
</dbReference>
<proteinExistence type="predicted"/>
<evidence type="ECO:0000313" key="2">
    <source>
        <dbReference type="Proteomes" id="UP000318422"/>
    </source>
</evidence>
<protein>
    <recommendedName>
        <fullName evidence="3">HicA-like toxin of HicAB toxin-antitoxin system</fullName>
    </recommendedName>
</protein>
<reference evidence="1 2" key="1">
    <citation type="submission" date="2019-06" db="EMBL/GenBank/DDBJ databases">
        <title>Whole genome shotgun sequence of Zoogloea ramigera NBRC 15342.</title>
        <authorList>
            <person name="Hosoyama A."/>
            <person name="Uohara A."/>
            <person name="Ohji S."/>
            <person name="Ichikawa N."/>
        </authorList>
    </citation>
    <scope>NUCLEOTIDE SEQUENCE [LARGE SCALE GENOMIC DNA]</scope>
    <source>
        <strain evidence="1 2">NBRC 15342</strain>
    </source>
</reference>
<dbReference type="Pfam" id="PF07927">
    <property type="entry name" value="HicA_toxin"/>
    <property type="match status" value="1"/>
</dbReference>
<organism evidence="1 2">
    <name type="scientific">Zoogloea ramigera</name>
    <dbReference type="NCBI Taxonomy" id="350"/>
    <lineage>
        <taxon>Bacteria</taxon>
        <taxon>Pseudomonadati</taxon>
        <taxon>Pseudomonadota</taxon>
        <taxon>Betaproteobacteria</taxon>
        <taxon>Rhodocyclales</taxon>
        <taxon>Zoogloeaceae</taxon>
        <taxon>Zoogloea</taxon>
    </lineage>
</organism>
<dbReference type="AlphaFoldDB" id="A0A4Y4CNT1"/>
<sequence length="92" mass="10684">MSNKHRHVLEAIFRDPVSSNIQWREVESLLTHLGATVEPGHGARFRILLNRHEFFVHHPHHGNEFAKQEIKHLRECLAGAGVSLSKYDEERK</sequence>
<dbReference type="OrthoDB" id="73001at2"/>